<dbReference type="SUPFAM" id="SSF52540">
    <property type="entry name" value="P-loop containing nucleoside triphosphate hydrolases"/>
    <property type="match status" value="1"/>
</dbReference>
<evidence type="ECO:0000256" key="3">
    <source>
        <dbReference type="ARBA" id="ARBA00022598"/>
    </source>
</evidence>
<evidence type="ECO:0000256" key="4">
    <source>
        <dbReference type="ARBA" id="ARBA00022741"/>
    </source>
</evidence>
<keyword evidence="14" id="KW-1185">Reference proteome</keyword>
<feature type="domain" description="Glutamine amidotransferase" evidence="11">
    <location>
        <begin position="307"/>
        <end position="568"/>
    </location>
</feature>
<feature type="region of interest" description="Disordered" evidence="10">
    <location>
        <begin position="470"/>
        <end position="504"/>
    </location>
</feature>
<proteinExistence type="inferred from homology"/>
<evidence type="ECO:0000256" key="5">
    <source>
        <dbReference type="ARBA" id="ARBA00022840"/>
    </source>
</evidence>
<dbReference type="GO" id="GO:0003883">
    <property type="term" value="F:CTP synthase activity"/>
    <property type="evidence" value="ECO:0007669"/>
    <property type="project" value="UniProtKB-UniRule"/>
</dbReference>
<dbReference type="Gene3D" id="3.40.50.880">
    <property type="match status" value="1"/>
</dbReference>
<dbReference type="SUPFAM" id="SSF52317">
    <property type="entry name" value="Class I glutamine amidotransferase-like"/>
    <property type="match status" value="2"/>
</dbReference>
<dbReference type="GO" id="GO:0005737">
    <property type="term" value="C:cytoplasm"/>
    <property type="evidence" value="ECO:0007669"/>
    <property type="project" value="TreeGrafter"/>
</dbReference>
<evidence type="ECO:0000313" key="14">
    <source>
        <dbReference type="Proteomes" id="UP001161017"/>
    </source>
</evidence>
<gene>
    <name evidence="13" type="primary">URA7</name>
    <name evidence="13" type="ORF">OHK93_004229</name>
</gene>
<dbReference type="InterPro" id="IPR027417">
    <property type="entry name" value="P-loop_NTPase"/>
</dbReference>
<feature type="domain" description="CTP synthase N-terminal" evidence="12">
    <location>
        <begin position="2"/>
        <end position="243"/>
    </location>
</feature>
<dbReference type="PROSITE" id="PS51273">
    <property type="entry name" value="GATASE_TYPE_1"/>
    <property type="match status" value="1"/>
</dbReference>
<dbReference type="PANTHER" id="PTHR11550:SF0">
    <property type="entry name" value="CTP SYNTHASE-RELATED"/>
    <property type="match status" value="1"/>
</dbReference>
<dbReference type="Pfam" id="PF06418">
    <property type="entry name" value="CTP_synth_N"/>
    <property type="match status" value="1"/>
</dbReference>
<dbReference type="EMBL" id="JAPUFD010000002">
    <property type="protein sequence ID" value="MDI1486040.1"/>
    <property type="molecule type" value="Genomic_DNA"/>
</dbReference>
<keyword evidence="5 9" id="KW-0067">ATP-binding</keyword>
<reference evidence="13" key="1">
    <citation type="journal article" date="2023" name="Genome Biol. Evol.">
        <title>First Whole Genome Sequence and Flow Cytometry Genome Size Data for the Lichen-Forming Fungus Ramalina farinacea (Ascomycota).</title>
        <authorList>
            <person name="Llewellyn T."/>
            <person name="Mian S."/>
            <person name="Hill R."/>
            <person name="Leitch I.J."/>
            <person name="Gaya E."/>
        </authorList>
    </citation>
    <scope>NUCLEOTIDE SEQUENCE</scope>
    <source>
        <strain evidence="13">LIQ254RAFAR</strain>
    </source>
</reference>
<dbReference type="InterPro" id="IPR033828">
    <property type="entry name" value="GATase1_CTP_Synthase"/>
</dbReference>
<comment type="function">
    <text evidence="9">Catalyzes the ATP-dependent amination of UTP to CTP with either L-glutamine or ammonia as the source of nitrogen.</text>
</comment>
<dbReference type="Gene3D" id="3.40.50.300">
    <property type="entry name" value="P-loop containing nucleotide triphosphate hydrolases"/>
    <property type="match status" value="1"/>
</dbReference>
<dbReference type="AlphaFoldDB" id="A0AA43QGD4"/>
<dbReference type="EC" id="6.3.4.2" evidence="9"/>
<dbReference type="CDD" id="cd03113">
    <property type="entry name" value="CTPS_N"/>
    <property type="match status" value="1"/>
</dbReference>
<dbReference type="InterPro" id="IPR017456">
    <property type="entry name" value="CTP_synthase_N"/>
</dbReference>
<dbReference type="InterPro" id="IPR017926">
    <property type="entry name" value="GATASE"/>
</dbReference>
<evidence type="ECO:0000256" key="2">
    <source>
        <dbReference type="ARBA" id="ARBA00007533"/>
    </source>
</evidence>
<dbReference type="InterPro" id="IPR004468">
    <property type="entry name" value="CTP_synthase"/>
</dbReference>
<dbReference type="NCBIfam" id="NF003792">
    <property type="entry name" value="PRK05380.1"/>
    <property type="match status" value="1"/>
</dbReference>
<dbReference type="InterPro" id="IPR029062">
    <property type="entry name" value="Class_I_gatase-like"/>
</dbReference>
<dbReference type="Proteomes" id="UP001161017">
    <property type="component" value="Unassembled WGS sequence"/>
</dbReference>
<dbReference type="GO" id="GO:0042802">
    <property type="term" value="F:identical protein binding"/>
    <property type="evidence" value="ECO:0007669"/>
    <property type="project" value="TreeGrafter"/>
</dbReference>
<accession>A0AA43QGD4</accession>
<dbReference type="GO" id="GO:0044210">
    <property type="term" value="P:'de novo' CTP biosynthetic process"/>
    <property type="evidence" value="ECO:0007669"/>
    <property type="project" value="UniProtKB-UniRule"/>
</dbReference>
<evidence type="ECO:0000256" key="7">
    <source>
        <dbReference type="ARBA" id="ARBA00022975"/>
    </source>
</evidence>
<keyword evidence="7 9" id="KW-0665">Pyrimidine biosynthesis</keyword>
<feature type="compositionally biased region" description="Low complexity" evidence="10">
    <location>
        <begin position="476"/>
        <end position="487"/>
    </location>
</feature>
<dbReference type="GO" id="GO:0005524">
    <property type="term" value="F:ATP binding"/>
    <property type="evidence" value="ECO:0007669"/>
    <property type="project" value="UniProtKB-KW"/>
</dbReference>
<evidence type="ECO:0000259" key="12">
    <source>
        <dbReference type="Pfam" id="PF06418"/>
    </source>
</evidence>
<evidence type="ECO:0000259" key="11">
    <source>
        <dbReference type="Pfam" id="PF00117"/>
    </source>
</evidence>
<organism evidence="13 14">
    <name type="scientific">Ramalina farinacea</name>
    <dbReference type="NCBI Taxonomy" id="258253"/>
    <lineage>
        <taxon>Eukaryota</taxon>
        <taxon>Fungi</taxon>
        <taxon>Dikarya</taxon>
        <taxon>Ascomycota</taxon>
        <taxon>Pezizomycotina</taxon>
        <taxon>Lecanoromycetes</taxon>
        <taxon>OSLEUM clade</taxon>
        <taxon>Lecanoromycetidae</taxon>
        <taxon>Lecanorales</taxon>
        <taxon>Lecanorineae</taxon>
        <taxon>Ramalinaceae</taxon>
        <taxon>Ramalina</taxon>
    </lineage>
</organism>
<dbReference type="GO" id="GO:0019856">
    <property type="term" value="P:pyrimidine nucleobase biosynthetic process"/>
    <property type="evidence" value="ECO:0007669"/>
    <property type="project" value="TreeGrafter"/>
</dbReference>
<dbReference type="Pfam" id="PF00117">
    <property type="entry name" value="GATase"/>
    <property type="match status" value="1"/>
</dbReference>
<dbReference type="GO" id="GO:0097268">
    <property type="term" value="C:cytoophidium"/>
    <property type="evidence" value="ECO:0007669"/>
    <property type="project" value="TreeGrafter"/>
</dbReference>
<dbReference type="NCBIfam" id="TIGR00337">
    <property type="entry name" value="PyrG"/>
    <property type="match status" value="1"/>
</dbReference>
<dbReference type="FunFam" id="3.40.50.300:FF:000207">
    <property type="entry name" value="CTP synthase"/>
    <property type="match status" value="1"/>
</dbReference>
<comment type="similarity">
    <text evidence="2 9">Belongs to the CTP synthase family.</text>
</comment>
<dbReference type="CDD" id="cd01746">
    <property type="entry name" value="GATase1_CTP_Synthase"/>
    <property type="match status" value="1"/>
</dbReference>
<evidence type="ECO:0000256" key="10">
    <source>
        <dbReference type="SAM" id="MobiDB-lite"/>
    </source>
</evidence>
<evidence type="ECO:0000313" key="13">
    <source>
        <dbReference type="EMBL" id="MDI1486040.1"/>
    </source>
</evidence>
<keyword evidence="3 9" id="KW-0436">Ligase</keyword>
<dbReference type="PANTHER" id="PTHR11550">
    <property type="entry name" value="CTP SYNTHASE"/>
    <property type="match status" value="1"/>
</dbReference>
<evidence type="ECO:0000256" key="1">
    <source>
        <dbReference type="ARBA" id="ARBA00005171"/>
    </source>
</evidence>
<comment type="caution">
    <text evidence="13">The sequence shown here is derived from an EMBL/GenBank/DDBJ whole genome shotgun (WGS) entry which is preliminary data.</text>
</comment>
<evidence type="ECO:0000256" key="9">
    <source>
        <dbReference type="RuleBase" id="RU810713"/>
    </source>
</evidence>
<comment type="catalytic activity">
    <reaction evidence="8 9">
        <text>UTP + L-glutamine + ATP + H2O = CTP + L-glutamate + ADP + phosphate + 2 H(+)</text>
        <dbReference type="Rhea" id="RHEA:26426"/>
        <dbReference type="ChEBI" id="CHEBI:15377"/>
        <dbReference type="ChEBI" id="CHEBI:15378"/>
        <dbReference type="ChEBI" id="CHEBI:29985"/>
        <dbReference type="ChEBI" id="CHEBI:30616"/>
        <dbReference type="ChEBI" id="CHEBI:37563"/>
        <dbReference type="ChEBI" id="CHEBI:43474"/>
        <dbReference type="ChEBI" id="CHEBI:46398"/>
        <dbReference type="ChEBI" id="CHEBI:58359"/>
        <dbReference type="ChEBI" id="CHEBI:456216"/>
        <dbReference type="EC" id="6.3.4.2"/>
    </reaction>
</comment>
<name>A0AA43QGD4_9LECA</name>
<keyword evidence="6 9" id="KW-0315">Glutamine amidotransferase</keyword>
<sequence length="578" mass="64131">MKYVLVSGGVISGIGKGVLASSTGLLLKTIGFKVTSIKIDPYLNIDAGTMSPMEHGEVFVLDDGGEADLDLGNYERYLNVTLTRENNLTTGKIYQHVIERERAGKYLGKTVQLVPHITDAIMDWIQRVALIPVDATNEAADVCIIELGGTVGDLESAPFIEAMRQLRRRVGKDNFLQIHVCLVPNINGELKTKPTQSAIKEVRMLGLAPDLIACRCSRTMEEHTVAKIAQFCDVERDQVISIPLSLESQGILEHLKTLLRLDTSNIKPQLVDQGSKTWNEWKKRTLEQDHLHDTVTIALVGKYTDHPDAYHSVVKSLEHAAMACSRKLKLVPVNAEYLEEPARHACPAEYHQAWHLLHTAGGVIVPGGFGERGIAGMLAAIRKCRENGIPFLGICLGLQLAVIEYARNMCNIPDADSEEFSSKPPNPVVIFMPEVDRTTMGATMRLGLRPTYFQHGSEFSKLRKLYEQSRKTISSGPLPNGTLLNGGHDAKNCQQDSLSAKDGPAPLAINERHRHRYEVNPEYVDRLTQGGLRFVGKGDGGKRMEILELPNHKWFVAVQYHPEYLSRVLQPSEPYLGE</sequence>
<keyword evidence="4 9" id="KW-0547">Nucleotide-binding</keyword>
<comment type="pathway">
    <text evidence="1 9">Pyrimidine metabolism; CTP biosynthesis via de novo pathway; CTP from UDP: step 2/2.</text>
</comment>
<evidence type="ECO:0000256" key="6">
    <source>
        <dbReference type="ARBA" id="ARBA00022962"/>
    </source>
</evidence>
<evidence type="ECO:0000256" key="8">
    <source>
        <dbReference type="ARBA" id="ARBA00047781"/>
    </source>
</evidence>
<protein>
    <recommendedName>
        <fullName evidence="9">CTP synthase</fullName>
        <ecNumber evidence="9">6.3.4.2</ecNumber>
    </recommendedName>
    <alternativeName>
        <fullName evidence="9">UTP--ammonia ligase</fullName>
    </alternativeName>
</protein>